<dbReference type="InterPro" id="IPR025150">
    <property type="entry name" value="GH123_cat"/>
</dbReference>
<organism evidence="2 3">
    <name type="scientific">Paenibacillus cisolokensis</name>
    <dbReference type="NCBI Taxonomy" id="1658519"/>
    <lineage>
        <taxon>Bacteria</taxon>
        <taxon>Bacillati</taxon>
        <taxon>Bacillota</taxon>
        <taxon>Bacilli</taxon>
        <taxon>Bacillales</taxon>
        <taxon>Paenibacillaceae</taxon>
        <taxon>Paenibacillus</taxon>
    </lineage>
</organism>
<keyword evidence="3" id="KW-1185">Reference proteome</keyword>
<evidence type="ECO:0000259" key="1">
    <source>
        <dbReference type="Pfam" id="PF13320"/>
    </source>
</evidence>
<dbReference type="Proteomes" id="UP000680304">
    <property type="component" value="Unassembled WGS sequence"/>
</dbReference>
<protein>
    <recommendedName>
        <fullName evidence="1">Glycoside hydrolase 123 catalytic domain-containing protein</fullName>
    </recommendedName>
</protein>
<evidence type="ECO:0000313" key="3">
    <source>
        <dbReference type="Proteomes" id="UP000680304"/>
    </source>
</evidence>
<evidence type="ECO:0000313" key="2">
    <source>
        <dbReference type="EMBL" id="GIQ61898.1"/>
    </source>
</evidence>
<proteinExistence type="predicted"/>
<reference evidence="2 3" key="1">
    <citation type="submission" date="2021-04" db="EMBL/GenBank/DDBJ databases">
        <title>Draft genome sequence of Paenibacillus cisolokensis, LC2-13A.</title>
        <authorList>
            <person name="Uke A."/>
            <person name="Chhe C."/>
            <person name="Baramee S."/>
            <person name="Kosugi A."/>
        </authorList>
    </citation>
    <scope>NUCLEOTIDE SEQUENCE [LARGE SCALE GENOMIC DNA]</scope>
    <source>
        <strain evidence="2 3">LC2-13A</strain>
    </source>
</reference>
<dbReference type="Pfam" id="PF13320">
    <property type="entry name" value="GH123_cat"/>
    <property type="match status" value="1"/>
</dbReference>
<dbReference type="EMBL" id="BOVJ01000014">
    <property type="protein sequence ID" value="GIQ61898.1"/>
    <property type="molecule type" value="Genomic_DNA"/>
</dbReference>
<comment type="caution">
    <text evidence="2">The sequence shown here is derived from an EMBL/GenBank/DDBJ whole genome shotgun (WGS) entry which is preliminary data.</text>
</comment>
<accession>A0ABQ4N140</accession>
<gene>
    <name evidence="2" type="ORF">PACILC2_04660</name>
</gene>
<name>A0ABQ4N140_9BACL</name>
<sequence length="241" mass="27750">MSELLPLVRERGLQERCLFHLSDEPSGVHLEMYRSVSEWTKERLGGLPTMDALSDRSFYDNGLVQHPVPANNHIEPFLEAGVPDLWTYYCCSQYKDVSNRFFSMPSARNRILGFQLYKFRIAGFLHWGYNFYYSQYSRFPIDPFRVTDAYYAFPSGDAFLVYPGPEGPIESIRLEVLYEALQDLRALEALEAAVGRGETLRLLEEGLDEPITFSRYPRDAAWLLAKREQINRAAAEAAQRA</sequence>
<feature type="domain" description="Glycoside hydrolase 123 catalytic" evidence="1">
    <location>
        <begin position="6"/>
        <end position="189"/>
    </location>
</feature>